<dbReference type="SUPFAM" id="SSF142019">
    <property type="entry name" value="Nqo1 FMN-binding domain-like"/>
    <property type="match status" value="1"/>
</dbReference>
<dbReference type="Pfam" id="PF01512">
    <property type="entry name" value="Complex1_51K"/>
    <property type="match status" value="1"/>
</dbReference>
<dbReference type="Gene3D" id="3.10.20.600">
    <property type="match status" value="1"/>
</dbReference>
<dbReference type="InterPro" id="IPR037207">
    <property type="entry name" value="Nuop51_4Fe4S-bd_sf"/>
</dbReference>
<feature type="domain" description="NADH-ubiquinone oxidoreductase 51kDa subunit FMN-binding" evidence="8">
    <location>
        <begin position="131"/>
        <end position="302"/>
    </location>
</feature>
<evidence type="ECO:0000256" key="5">
    <source>
        <dbReference type="ARBA" id="ARBA00022723"/>
    </source>
</evidence>
<evidence type="ECO:0000256" key="7">
    <source>
        <dbReference type="ARBA" id="ARBA00023014"/>
    </source>
</evidence>
<dbReference type="EMBL" id="QJKB01000007">
    <property type="protein sequence ID" value="PXX41621.1"/>
    <property type="molecule type" value="Genomic_DNA"/>
</dbReference>
<dbReference type="Pfam" id="PF10589">
    <property type="entry name" value="NADH_4Fe-4S"/>
    <property type="match status" value="1"/>
</dbReference>
<dbReference type="InterPro" id="IPR019575">
    <property type="entry name" value="Nuop51_4Fe4S-bd"/>
</dbReference>
<dbReference type="Proteomes" id="UP000247792">
    <property type="component" value="Unassembled WGS sequence"/>
</dbReference>
<protein>
    <submittedName>
        <fullName evidence="10">Formate dehydrogenase beta subunit</fullName>
    </submittedName>
</protein>
<evidence type="ECO:0000313" key="11">
    <source>
        <dbReference type="Proteomes" id="UP000247792"/>
    </source>
</evidence>
<dbReference type="Gene3D" id="3.40.50.11540">
    <property type="entry name" value="NADH-ubiquinone oxidoreductase 51kDa subunit"/>
    <property type="match status" value="1"/>
</dbReference>
<keyword evidence="4" id="KW-0004">4Fe-4S</keyword>
<evidence type="ECO:0000256" key="6">
    <source>
        <dbReference type="ARBA" id="ARBA00023004"/>
    </source>
</evidence>
<proteinExistence type="inferred from homology"/>
<dbReference type="GO" id="GO:0051539">
    <property type="term" value="F:4 iron, 4 sulfur cluster binding"/>
    <property type="evidence" value="ECO:0007669"/>
    <property type="project" value="UniProtKB-KW"/>
</dbReference>
<dbReference type="InterPro" id="IPR037225">
    <property type="entry name" value="Nuo51_FMN-bd_sf"/>
</dbReference>
<dbReference type="InterPro" id="IPR011538">
    <property type="entry name" value="Nuo51_FMN-bd"/>
</dbReference>
<reference evidence="10 11" key="1">
    <citation type="submission" date="2018-05" db="EMBL/GenBank/DDBJ databases">
        <title>Genomic Encyclopedia of Type Strains, Phase IV (KMG-IV): sequencing the most valuable type-strain genomes for metagenomic binning, comparative biology and taxonomic classification.</title>
        <authorList>
            <person name="Goeker M."/>
        </authorList>
    </citation>
    <scope>NUCLEOTIDE SEQUENCE [LARGE SCALE GENOMIC DNA]</scope>
    <source>
        <strain evidence="10 11">DSM 19792</strain>
    </source>
</reference>
<dbReference type="PANTHER" id="PTHR43578:SF3">
    <property type="entry name" value="NADH-QUINONE OXIDOREDUCTASE SUBUNIT F"/>
    <property type="match status" value="1"/>
</dbReference>
<comment type="cofactor">
    <cofactor evidence="1">
        <name>FMN</name>
        <dbReference type="ChEBI" id="CHEBI:58210"/>
    </cofactor>
</comment>
<dbReference type="SUPFAM" id="SSF140490">
    <property type="entry name" value="Nqo1C-terminal domain-like"/>
    <property type="match status" value="1"/>
</dbReference>
<keyword evidence="5" id="KW-0479">Metal-binding</keyword>
<evidence type="ECO:0000256" key="2">
    <source>
        <dbReference type="ARBA" id="ARBA00001966"/>
    </source>
</evidence>
<evidence type="ECO:0000256" key="3">
    <source>
        <dbReference type="ARBA" id="ARBA00007523"/>
    </source>
</evidence>
<dbReference type="AlphaFoldDB" id="A0A318J4J9"/>
<keyword evidence="6" id="KW-0408">Iron</keyword>
<name>A0A318J4J9_9BURK</name>
<dbReference type="SUPFAM" id="SSF142984">
    <property type="entry name" value="Nqo1 middle domain-like"/>
    <property type="match status" value="1"/>
</dbReference>
<gene>
    <name evidence="10" type="ORF">DFR42_107273</name>
</gene>
<sequence>MPVQRFILAYMDHILARLASDSFYHLSHASLTGSRCQGLACFAARQLDPASWKQACQSSPTVFCLGQCYLGPARQGEDALPHIASHARTSVLLGNVANAAVLDLAEYCKTGGGQALHQVLRMDSAAVIQQISASGLRGRGGAAFPTGLKWQLLAEQKADCKYLVANADEGDPGSFSDRLLMERDPYRLIEAMLIAGITVGAKQAYIYLRREYEQTAVILQAAITQARAAGWLGPHVLCSAHAFDISLVIGKGSYLCGEETAMLNAIEDKRPEARLRPPQITELGLYSKPTLVNNVETLCAIPWIITHGAAAYAALGTPESPGTKLLSLNAVFRRPGLYEVEFGISLGDIVDKLGLGLKQGQLKGLMIGGPLAGVIPAQLLDTPLAYQSLQQIGGAVGHGGVIAFDDSCSIAELVAQVFRFGAFESCGKCTPCHHGAAEIARHFDDILQGGHWNADRWQALVSALADASLCGHGRGLAEFAQSIQRHYHAELQTCLTSV</sequence>
<keyword evidence="7" id="KW-0411">Iron-sulfur</keyword>
<comment type="cofactor">
    <cofactor evidence="2">
        <name>[4Fe-4S] cluster</name>
        <dbReference type="ChEBI" id="CHEBI:49883"/>
    </cofactor>
</comment>
<evidence type="ECO:0000256" key="1">
    <source>
        <dbReference type="ARBA" id="ARBA00001917"/>
    </source>
</evidence>
<dbReference type="Gene3D" id="1.20.1440.230">
    <property type="entry name" value="NADH-ubiquinone oxidoreductase 51kDa subunit, iron-sulphur binding domain"/>
    <property type="match status" value="1"/>
</dbReference>
<feature type="domain" description="NADH-ubiquinone oxidoreductase 51kDa subunit iron-sulphur binding" evidence="9">
    <location>
        <begin position="413"/>
        <end position="492"/>
    </location>
</feature>
<dbReference type="GO" id="GO:0046872">
    <property type="term" value="F:metal ion binding"/>
    <property type="evidence" value="ECO:0007669"/>
    <property type="project" value="UniProtKB-KW"/>
</dbReference>
<organism evidence="10 11">
    <name type="scientific">Undibacterium pigrum</name>
    <dbReference type="NCBI Taxonomy" id="401470"/>
    <lineage>
        <taxon>Bacteria</taxon>
        <taxon>Pseudomonadati</taxon>
        <taxon>Pseudomonadota</taxon>
        <taxon>Betaproteobacteria</taxon>
        <taxon>Burkholderiales</taxon>
        <taxon>Oxalobacteraceae</taxon>
        <taxon>Undibacterium</taxon>
    </lineage>
</organism>
<dbReference type="PANTHER" id="PTHR43578">
    <property type="entry name" value="NADH-QUINONE OXIDOREDUCTASE SUBUNIT F"/>
    <property type="match status" value="1"/>
</dbReference>
<dbReference type="Gene3D" id="6.10.250.1450">
    <property type="match status" value="1"/>
</dbReference>
<evidence type="ECO:0000313" key="10">
    <source>
        <dbReference type="EMBL" id="PXX41621.1"/>
    </source>
</evidence>
<accession>A0A318J4J9</accession>
<evidence type="ECO:0000256" key="4">
    <source>
        <dbReference type="ARBA" id="ARBA00022485"/>
    </source>
</evidence>
<comment type="similarity">
    <text evidence="3">Belongs to the complex I 51 kDa subunit family.</text>
</comment>
<comment type="caution">
    <text evidence="10">The sequence shown here is derived from an EMBL/GenBank/DDBJ whole genome shotgun (WGS) entry which is preliminary data.</text>
</comment>
<evidence type="ECO:0000259" key="8">
    <source>
        <dbReference type="Pfam" id="PF01512"/>
    </source>
</evidence>
<evidence type="ECO:0000259" key="9">
    <source>
        <dbReference type="Pfam" id="PF10589"/>
    </source>
</evidence>
<dbReference type="FunFam" id="3.40.50.11540:FF:000001">
    <property type="entry name" value="NADH dehydrogenase [ubiquinone] flavoprotein 1, mitochondrial"/>
    <property type="match status" value="1"/>
</dbReference>
<keyword evidence="11" id="KW-1185">Reference proteome</keyword>